<reference evidence="2" key="1">
    <citation type="submission" date="2021-01" db="EMBL/GenBank/DDBJ databases">
        <title>Whole genome shotgun sequence of Acrocarpospora phusangensis NBRC 108782.</title>
        <authorList>
            <person name="Komaki H."/>
            <person name="Tamura T."/>
        </authorList>
    </citation>
    <scope>NUCLEOTIDE SEQUENCE</scope>
    <source>
        <strain evidence="2">NBRC 108782</strain>
    </source>
</reference>
<dbReference type="InterPro" id="IPR050099">
    <property type="entry name" value="SIS_GmhA/DiaA_subfam"/>
</dbReference>
<dbReference type="Pfam" id="PF13580">
    <property type="entry name" value="SIS_2"/>
    <property type="match status" value="1"/>
</dbReference>
<comment type="caution">
    <text evidence="2">The sequence shown here is derived from an EMBL/GenBank/DDBJ whole genome shotgun (WGS) entry which is preliminary data.</text>
</comment>
<feature type="domain" description="SIS" evidence="1">
    <location>
        <begin position="58"/>
        <end position="215"/>
    </location>
</feature>
<accession>A0A919UMF6</accession>
<evidence type="ECO:0000313" key="3">
    <source>
        <dbReference type="Proteomes" id="UP000640052"/>
    </source>
</evidence>
<dbReference type="InterPro" id="IPR035461">
    <property type="entry name" value="GmhA/DiaA"/>
</dbReference>
<dbReference type="PANTHER" id="PTHR30390">
    <property type="entry name" value="SEDOHEPTULOSE 7-PHOSPHATE ISOMERASE / DNAA INITIATOR-ASSOCIATING FACTOR FOR REPLICATION INITIATION"/>
    <property type="match status" value="1"/>
</dbReference>
<dbReference type="RefSeq" id="WP_204040067.1">
    <property type="nucleotide sequence ID" value="NZ_BOOA01000009.1"/>
</dbReference>
<dbReference type="Proteomes" id="UP000640052">
    <property type="component" value="Unassembled WGS sequence"/>
</dbReference>
<dbReference type="GO" id="GO:0016853">
    <property type="term" value="F:isomerase activity"/>
    <property type="evidence" value="ECO:0007669"/>
    <property type="project" value="UniProtKB-KW"/>
</dbReference>
<dbReference type="GO" id="GO:1901135">
    <property type="term" value="P:carbohydrate derivative metabolic process"/>
    <property type="evidence" value="ECO:0007669"/>
    <property type="project" value="InterPro"/>
</dbReference>
<name>A0A919UMF6_9ACTN</name>
<evidence type="ECO:0000259" key="1">
    <source>
        <dbReference type="PROSITE" id="PS51464"/>
    </source>
</evidence>
<dbReference type="InterPro" id="IPR046348">
    <property type="entry name" value="SIS_dom_sf"/>
</dbReference>
<organism evidence="2 3">
    <name type="scientific">Acrocarpospora phusangensis</name>
    <dbReference type="NCBI Taxonomy" id="1070424"/>
    <lineage>
        <taxon>Bacteria</taxon>
        <taxon>Bacillati</taxon>
        <taxon>Actinomycetota</taxon>
        <taxon>Actinomycetes</taxon>
        <taxon>Streptosporangiales</taxon>
        <taxon>Streptosporangiaceae</taxon>
        <taxon>Acrocarpospora</taxon>
    </lineage>
</organism>
<keyword evidence="2" id="KW-0413">Isomerase</keyword>
<protein>
    <submittedName>
        <fullName evidence="2">Phosphoheptose isomerase</fullName>
    </submittedName>
</protein>
<dbReference type="Gene3D" id="3.40.50.10490">
    <property type="entry name" value="Glucose-6-phosphate isomerase like protein, domain 1"/>
    <property type="match status" value="1"/>
</dbReference>
<proteinExistence type="predicted"/>
<dbReference type="GO" id="GO:0097367">
    <property type="term" value="F:carbohydrate derivative binding"/>
    <property type="evidence" value="ECO:0007669"/>
    <property type="project" value="InterPro"/>
</dbReference>
<dbReference type="InterPro" id="IPR001347">
    <property type="entry name" value="SIS_dom"/>
</dbReference>
<dbReference type="AlphaFoldDB" id="A0A919UMF6"/>
<keyword evidence="3" id="KW-1185">Reference proteome</keyword>
<dbReference type="EMBL" id="BOOA01000009">
    <property type="protein sequence ID" value="GIH23253.1"/>
    <property type="molecule type" value="Genomic_DNA"/>
</dbReference>
<dbReference type="PROSITE" id="PS51464">
    <property type="entry name" value="SIS"/>
    <property type="match status" value="1"/>
</dbReference>
<dbReference type="CDD" id="cd05006">
    <property type="entry name" value="SIS_GmhA"/>
    <property type="match status" value="1"/>
</dbReference>
<sequence>MSEPGLETLYPFLYADTGPDCHDHLRRSTQDKIAEIITLRQELAGVYGQRLAACAYDMATAFDHGARLFTFGNGGSSTDAQDVAQTFAHPPAPARPVAAISLAQDVAVLTALSNDVGYDRVFARQLAALGRHGDVAVGLSTSGGSPNVLNAMAEARRLGMLTVGFVGYDGGKMAQDDLVDHLFVVPSTSVHRIQEAQTTLYHVLWELTQTRGDGS</sequence>
<dbReference type="SUPFAM" id="SSF53697">
    <property type="entry name" value="SIS domain"/>
    <property type="match status" value="1"/>
</dbReference>
<gene>
    <name evidence="2" type="primary">gmhA_1</name>
    <name evidence="2" type="ORF">Aph01nite_15630</name>
</gene>
<evidence type="ECO:0000313" key="2">
    <source>
        <dbReference type="EMBL" id="GIH23253.1"/>
    </source>
</evidence>